<dbReference type="Proteomes" id="UP000660708">
    <property type="component" value="Unassembled WGS sequence"/>
</dbReference>
<reference evidence="1 2" key="1">
    <citation type="submission" date="2015-06" db="EMBL/GenBank/DDBJ databases">
        <title>Genome sequence of Pseudoalteromonas peptidolytica.</title>
        <authorList>
            <person name="Xie B.-B."/>
            <person name="Rong J.-C."/>
            <person name="Qin Q.-L."/>
            <person name="Zhang Y.-Z."/>
        </authorList>
    </citation>
    <scope>NUCLEOTIDE SEQUENCE [LARGE SCALE GENOMIC DNA]</scope>
    <source>
        <strain evidence="1 2">F12-50-A1</strain>
    </source>
</reference>
<dbReference type="AlphaFoldDB" id="A0A8I0N0W0"/>
<dbReference type="EMBL" id="AQHF01000034">
    <property type="protein sequence ID" value="MBE0348853.1"/>
    <property type="molecule type" value="Genomic_DNA"/>
</dbReference>
<evidence type="ECO:0000313" key="1">
    <source>
        <dbReference type="EMBL" id="MBE0348853.1"/>
    </source>
</evidence>
<gene>
    <name evidence="1" type="ORF">PPEP_b0702</name>
</gene>
<protein>
    <submittedName>
        <fullName evidence="1">Uncharacterized protein</fullName>
    </submittedName>
</protein>
<evidence type="ECO:0000313" key="2">
    <source>
        <dbReference type="Proteomes" id="UP000660708"/>
    </source>
</evidence>
<sequence length="40" mass="4407">MSGLLPKVIVIAMVTSIVDLLLLPPVSDRDMDKPLDERES</sequence>
<comment type="caution">
    <text evidence="1">The sequence shown here is derived from an EMBL/GenBank/DDBJ whole genome shotgun (WGS) entry which is preliminary data.</text>
</comment>
<organism evidence="1 2">
    <name type="scientific">Pseudoalteromonas peptidolytica F12-50-A1</name>
    <dbReference type="NCBI Taxonomy" id="1315280"/>
    <lineage>
        <taxon>Bacteria</taxon>
        <taxon>Pseudomonadati</taxon>
        <taxon>Pseudomonadota</taxon>
        <taxon>Gammaproteobacteria</taxon>
        <taxon>Alteromonadales</taxon>
        <taxon>Pseudoalteromonadaceae</taxon>
        <taxon>Pseudoalteromonas</taxon>
    </lineage>
</organism>
<keyword evidence="2" id="KW-1185">Reference proteome</keyword>
<name>A0A8I0N0W0_9GAMM</name>
<accession>A0A8I0N0W0</accession>
<proteinExistence type="predicted"/>